<organism evidence="2 3">
    <name type="scientific">Nocardioides marinisabuli</name>
    <dbReference type="NCBI Taxonomy" id="419476"/>
    <lineage>
        <taxon>Bacteria</taxon>
        <taxon>Bacillati</taxon>
        <taxon>Actinomycetota</taxon>
        <taxon>Actinomycetes</taxon>
        <taxon>Propionibacteriales</taxon>
        <taxon>Nocardioidaceae</taxon>
        <taxon>Nocardioides</taxon>
    </lineage>
</organism>
<feature type="transmembrane region" description="Helical" evidence="1">
    <location>
        <begin position="203"/>
        <end position="222"/>
    </location>
</feature>
<comment type="caution">
    <text evidence="2">The sequence shown here is derived from an EMBL/GenBank/DDBJ whole genome shotgun (WGS) entry which is preliminary data.</text>
</comment>
<feature type="transmembrane region" description="Helical" evidence="1">
    <location>
        <begin position="155"/>
        <end position="183"/>
    </location>
</feature>
<sequence length="332" mass="35221">MRALVAVEATRLRWRRAVVLLLVAAVGVPALVLAATAWDTRPVSEAEQERLLSERYAAKEVRRCGRDPGNYLYPAPASTDTALVEQACRAQVLEWYGGRPTLRLDAETREGSVLGVVAVVSLLMLLVGTTFVGHDWSSGSMSNQLLFEPRRSRVWAAKAVVVTLTGLLVAGVVLAAYWAGLWALAGSRGLPVGEGVVGDGFELVARGTVLAAAAALGGYALTMLFRSTVATIGVLFAVSVLGGTLIGLLGSGGGSTERWQPQLNLVAFVTNELRYYDESSLPEECFSRRGGRGLECDGERVLTATDGGAYLGVLLLGAGVVSLVSYRRRDVP</sequence>
<feature type="transmembrane region" description="Helical" evidence="1">
    <location>
        <begin position="113"/>
        <end position="134"/>
    </location>
</feature>
<dbReference type="EMBL" id="JACCBE010000001">
    <property type="protein sequence ID" value="NYD58701.1"/>
    <property type="molecule type" value="Genomic_DNA"/>
</dbReference>
<keyword evidence="1" id="KW-1133">Transmembrane helix</keyword>
<dbReference type="AlphaFoldDB" id="A0A7Y9JRW9"/>
<evidence type="ECO:0000313" key="3">
    <source>
        <dbReference type="Proteomes" id="UP000516957"/>
    </source>
</evidence>
<dbReference type="Proteomes" id="UP000516957">
    <property type="component" value="Unassembled WGS sequence"/>
</dbReference>
<keyword evidence="1" id="KW-0472">Membrane</keyword>
<dbReference type="RefSeq" id="WP_179616272.1">
    <property type="nucleotide sequence ID" value="NZ_CP059163.1"/>
</dbReference>
<gene>
    <name evidence="2" type="ORF">BKA08_002939</name>
</gene>
<evidence type="ECO:0000256" key="1">
    <source>
        <dbReference type="SAM" id="Phobius"/>
    </source>
</evidence>
<reference evidence="2 3" key="1">
    <citation type="submission" date="2020-07" db="EMBL/GenBank/DDBJ databases">
        <title>Sequencing the genomes of 1000 actinobacteria strains.</title>
        <authorList>
            <person name="Klenk H.-P."/>
        </authorList>
    </citation>
    <scope>NUCLEOTIDE SEQUENCE [LARGE SCALE GENOMIC DNA]</scope>
    <source>
        <strain evidence="2 3">DSM 18965</strain>
    </source>
</reference>
<proteinExistence type="predicted"/>
<evidence type="ECO:0000313" key="2">
    <source>
        <dbReference type="EMBL" id="NYD58701.1"/>
    </source>
</evidence>
<feature type="transmembrane region" description="Helical" evidence="1">
    <location>
        <begin position="229"/>
        <end position="249"/>
    </location>
</feature>
<evidence type="ECO:0008006" key="4">
    <source>
        <dbReference type="Google" id="ProtNLM"/>
    </source>
</evidence>
<feature type="transmembrane region" description="Helical" evidence="1">
    <location>
        <begin position="307"/>
        <end position="326"/>
    </location>
</feature>
<accession>A0A7Y9JRW9</accession>
<name>A0A7Y9JRW9_9ACTN</name>
<protein>
    <recommendedName>
        <fullName evidence="4">ABC transporter permease</fullName>
    </recommendedName>
</protein>
<keyword evidence="1" id="KW-0812">Transmembrane</keyword>
<keyword evidence="3" id="KW-1185">Reference proteome</keyword>